<dbReference type="AlphaFoldDB" id="M6RD10"/>
<comment type="caution">
    <text evidence="1">The sequence shown here is derived from an EMBL/GenBank/DDBJ whole genome shotgun (WGS) entry which is preliminary data.</text>
</comment>
<gene>
    <name evidence="1" type="ORF">LEP1GSC116_1098</name>
</gene>
<protein>
    <submittedName>
        <fullName evidence="1">Uncharacterized protein</fullName>
    </submittedName>
</protein>
<organism evidence="1 2">
    <name type="scientific">Leptospira interrogans serovar Icterohaemorrhagiae str. Verdun HP</name>
    <dbReference type="NCBI Taxonomy" id="1049910"/>
    <lineage>
        <taxon>Bacteria</taxon>
        <taxon>Pseudomonadati</taxon>
        <taxon>Spirochaetota</taxon>
        <taxon>Spirochaetia</taxon>
        <taxon>Leptospirales</taxon>
        <taxon>Leptospiraceae</taxon>
        <taxon>Leptospira</taxon>
    </lineage>
</organism>
<accession>M6RD10</accession>
<proteinExistence type="predicted"/>
<sequence length="48" mass="5438">MNRNIFLNEMDQSISAYPIAFNDLNSLGYLHMNSDTPGGTMNFLVEKI</sequence>
<dbReference type="EMBL" id="AHNZ02001049">
    <property type="protein sequence ID" value="EMO02474.1"/>
    <property type="molecule type" value="Genomic_DNA"/>
</dbReference>
<reference evidence="1 2" key="1">
    <citation type="submission" date="2013-01" db="EMBL/GenBank/DDBJ databases">
        <authorList>
            <person name="Harkins D.M."/>
            <person name="Durkin A.S."/>
            <person name="Brinkac L.M."/>
            <person name="Haft D.H."/>
            <person name="Selengut J.D."/>
            <person name="Sanka R."/>
            <person name="DePew J."/>
            <person name="Purushe J."/>
            <person name="Picardeau M."/>
            <person name="Werts C."/>
            <person name="Goarant C."/>
            <person name="Vinetz J.M."/>
            <person name="Sutton G.G."/>
            <person name="Nierman W.C."/>
            <person name="Fouts D.E."/>
        </authorList>
    </citation>
    <scope>NUCLEOTIDE SEQUENCE [LARGE SCALE GENOMIC DNA]</scope>
    <source>
        <strain evidence="1 2">Verdun HP</strain>
    </source>
</reference>
<dbReference type="Proteomes" id="UP000012092">
    <property type="component" value="Unassembled WGS sequence"/>
</dbReference>
<evidence type="ECO:0000313" key="2">
    <source>
        <dbReference type="Proteomes" id="UP000012092"/>
    </source>
</evidence>
<evidence type="ECO:0000313" key="1">
    <source>
        <dbReference type="EMBL" id="EMO02474.1"/>
    </source>
</evidence>
<name>M6RD10_LEPIR</name>